<dbReference type="GO" id="GO:0071949">
    <property type="term" value="F:FAD binding"/>
    <property type="evidence" value="ECO:0007669"/>
    <property type="project" value="InterPro"/>
</dbReference>
<dbReference type="InterPro" id="IPR011777">
    <property type="entry name" value="Geranylgeranyl_Rdtase_fam"/>
</dbReference>
<dbReference type="PANTHER" id="PTHR42685:SF22">
    <property type="entry name" value="CONDITIONED MEDIUM FACTOR RECEPTOR 1"/>
    <property type="match status" value="1"/>
</dbReference>
<feature type="domain" description="FAD-binding" evidence="1">
    <location>
        <begin position="3"/>
        <end position="325"/>
    </location>
</feature>
<name>A0A2C8F7W6_9BACT</name>
<dbReference type="Gene3D" id="3.50.50.60">
    <property type="entry name" value="FAD/NAD(P)-binding domain"/>
    <property type="match status" value="1"/>
</dbReference>
<evidence type="ECO:0000313" key="2">
    <source>
        <dbReference type="EMBL" id="SOB58485.1"/>
    </source>
</evidence>
<keyword evidence="3" id="KW-1185">Reference proteome</keyword>
<dbReference type="InterPro" id="IPR002938">
    <property type="entry name" value="FAD-bd"/>
</dbReference>
<dbReference type="SUPFAM" id="SSF51905">
    <property type="entry name" value="FAD/NAD(P)-binding domain"/>
    <property type="match status" value="1"/>
</dbReference>
<proteinExistence type="predicted"/>
<dbReference type="AlphaFoldDB" id="A0A2C8F7W6"/>
<dbReference type="GO" id="GO:0016628">
    <property type="term" value="F:oxidoreductase activity, acting on the CH-CH group of donors, NAD or NADP as acceptor"/>
    <property type="evidence" value="ECO:0007669"/>
    <property type="project" value="InterPro"/>
</dbReference>
<dbReference type="NCBIfam" id="TIGR02032">
    <property type="entry name" value="GG-red-SF"/>
    <property type="match status" value="1"/>
</dbReference>
<dbReference type="Pfam" id="PF01494">
    <property type="entry name" value="FAD_binding_3"/>
    <property type="match status" value="1"/>
</dbReference>
<dbReference type="PANTHER" id="PTHR42685">
    <property type="entry name" value="GERANYLGERANYL DIPHOSPHATE REDUCTASE"/>
    <property type="match status" value="1"/>
</dbReference>
<protein>
    <submittedName>
        <fullName evidence="2">Geranylgeranyl reductase</fullName>
    </submittedName>
</protein>
<dbReference type="OrthoDB" id="9772594at2"/>
<dbReference type="Proteomes" id="UP000219215">
    <property type="component" value="Chromosome DPRO"/>
</dbReference>
<reference evidence="3" key="1">
    <citation type="submission" date="2017-09" db="EMBL/GenBank/DDBJ databases">
        <authorList>
            <person name="Regsiter A."/>
            <person name="William W."/>
        </authorList>
    </citation>
    <scope>NUCLEOTIDE SEQUENCE [LARGE SCALE GENOMIC DNA]</scope>
    <source>
        <strain evidence="3">500-1</strain>
    </source>
</reference>
<sequence length="405" mass="43758">MPDYDVIVVGAGPAGACTAIHAARQGLHVLLLDQKKFPREKPCGDALSSLAIAEFNVLGLLPRLLEIPHTPVQKIAYHSADGSSVTVPILKIDKDTPEAGIICRRILLDALLMEAAAEEEVEIVDWCQVTEIQTKNGQACGVKGERGGGREVSWTAKVIVGADGSDSVVAKQMKMPRYSEYRALAVRGYYRQVLGIRGNIEIHFPEEVLPGYVWFHPTETSQTNVGLALPMDVVKQGNIKPKQALLRALESPELKERFAFAEQMGEIETGVLPVGNPMREIHGDGFLLVGDAAGLVNPCSSDGTTNAIISARIAGQVLAKACAGDVWDEAALREYPYNLWQEIGPSLEMGGRLMGLRTPKAIGSLIRSASRRPHNAGWISGVLLGSALPSEDLDDFLAYINFFAK</sequence>
<evidence type="ECO:0000259" key="1">
    <source>
        <dbReference type="Pfam" id="PF01494"/>
    </source>
</evidence>
<gene>
    <name evidence="2" type="ORF">DPRO_1587</name>
</gene>
<dbReference type="EMBL" id="LT907975">
    <property type="protein sequence ID" value="SOB58485.1"/>
    <property type="molecule type" value="Genomic_DNA"/>
</dbReference>
<organism evidence="2 3">
    <name type="scientific">Pseudodesulfovibrio profundus</name>
    <dbReference type="NCBI Taxonomy" id="57320"/>
    <lineage>
        <taxon>Bacteria</taxon>
        <taxon>Pseudomonadati</taxon>
        <taxon>Thermodesulfobacteriota</taxon>
        <taxon>Desulfovibrionia</taxon>
        <taxon>Desulfovibrionales</taxon>
        <taxon>Desulfovibrionaceae</taxon>
    </lineage>
</organism>
<dbReference type="KEGG" id="pprf:DPRO_1587"/>
<dbReference type="PRINTS" id="PR00420">
    <property type="entry name" value="RNGMNOXGNASE"/>
</dbReference>
<dbReference type="RefSeq" id="WP_097011536.1">
    <property type="nucleotide sequence ID" value="NZ_LT907975.1"/>
</dbReference>
<evidence type="ECO:0000313" key="3">
    <source>
        <dbReference type="Proteomes" id="UP000219215"/>
    </source>
</evidence>
<dbReference type="InterPro" id="IPR036188">
    <property type="entry name" value="FAD/NAD-bd_sf"/>
</dbReference>
<accession>A0A2C8F7W6</accession>
<dbReference type="InterPro" id="IPR050407">
    <property type="entry name" value="Geranylgeranyl_reductase"/>
</dbReference>